<comment type="similarity">
    <text evidence="2 12">Belongs to the peptidase M36 family.</text>
</comment>
<dbReference type="GO" id="GO:0004222">
    <property type="term" value="F:metalloendopeptidase activity"/>
    <property type="evidence" value="ECO:0007669"/>
    <property type="project" value="InterPro"/>
</dbReference>
<feature type="compositionally biased region" description="Low complexity" evidence="13">
    <location>
        <begin position="652"/>
        <end position="664"/>
    </location>
</feature>
<keyword evidence="7 11" id="KW-0862">Zinc</keyword>
<dbReference type="InterPro" id="IPR027268">
    <property type="entry name" value="Peptidase_M4/M1_CTD_sf"/>
</dbReference>
<dbReference type="AlphaFoldDB" id="A0A0D7BN08"/>
<feature type="chain" id="PRO_5009360491" description="Extracellular metalloproteinase" evidence="12">
    <location>
        <begin position="23"/>
        <end position="676"/>
    </location>
</feature>
<name>A0A0D7BN08_9AGAR</name>
<dbReference type="EC" id="3.4.24.-" evidence="12"/>
<feature type="binding site" evidence="11">
    <location>
        <position position="428"/>
    </location>
    <ligand>
        <name>Zn(2+)</name>
        <dbReference type="ChEBI" id="CHEBI:29105"/>
        <note>catalytic</note>
    </ligand>
</feature>
<evidence type="ECO:0000256" key="6">
    <source>
        <dbReference type="ARBA" id="ARBA00022801"/>
    </source>
</evidence>
<dbReference type="GO" id="GO:0006508">
    <property type="term" value="P:proteolysis"/>
    <property type="evidence" value="ECO:0007669"/>
    <property type="project" value="UniProtKB-KW"/>
</dbReference>
<keyword evidence="9 12" id="KW-0865">Zymogen</keyword>
<dbReference type="GO" id="GO:0005615">
    <property type="term" value="C:extracellular space"/>
    <property type="evidence" value="ECO:0007669"/>
    <property type="project" value="InterPro"/>
</dbReference>
<evidence type="ECO:0000256" key="8">
    <source>
        <dbReference type="ARBA" id="ARBA00023049"/>
    </source>
</evidence>
<reference evidence="14 15" key="1">
    <citation type="journal article" date="2015" name="Fungal Genet. Biol.">
        <title>Evolution of novel wood decay mechanisms in Agaricales revealed by the genome sequences of Fistulina hepatica and Cylindrobasidium torrendii.</title>
        <authorList>
            <person name="Floudas D."/>
            <person name="Held B.W."/>
            <person name="Riley R."/>
            <person name="Nagy L.G."/>
            <person name="Koehler G."/>
            <person name="Ransdell A.S."/>
            <person name="Younus H."/>
            <person name="Chow J."/>
            <person name="Chiniquy J."/>
            <person name="Lipzen A."/>
            <person name="Tritt A."/>
            <person name="Sun H."/>
            <person name="Haridas S."/>
            <person name="LaButti K."/>
            <person name="Ohm R.A."/>
            <person name="Kues U."/>
            <person name="Blanchette R.A."/>
            <person name="Grigoriev I.V."/>
            <person name="Minto R.E."/>
            <person name="Hibbett D.S."/>
        </authorList>
    </citation>
    <scope>NUCLEOTIDE SEQUENCE [LARGE SCALE GENOMIC DNA]</scope>
    <source>
        <strain evidence="14 15">FP15055 ss-10</strain>
    </source>
</reference>
<protein>
    <recommendedName>
        <fullName evidence="12">Extracellular metalloproteinase</fullName>
        <ecNumber evidence="12">3.4.24.-</ecNumber>
    </recommendedName>
    <alternativeName>
        <fullName evidence="12">Fungalysin</fullName>
    </alternativeName>
</protein>
<keyword evidence="8 12" id="KW-0482">Metalloprotease</keyword>
<keyword evidence="12" id="KW-0732">Signal</keyword>
<keyword evidence="3 12" id="KW-0964">Secreted</keyword>
<feature type="active site" evidence="10">
    <location>
        <position position="429"/>
    </location>
</feature>
<keyword evidence="5 11" id="KW-0479">Metal-binding</keyword>
<dbReference type="PANTHER" id="PTHR33478">
    <property type="entry name" value="EXTRACELLULAR METALLOPROTEINASE MEP"/>
    <property type="match status" value="1"/>
</dbReference>
<evidence type="ECO:0000313" key="15">
    <source>
        <dbReference type="Proteomes" id="UP000054007"/>
    </source>
</evidence>
<dbReference type="CDD" id="cd09596">
    <property type="entry name" value="M36"/>
    <property type="match status" value="1"/>
</dbReference>
<dbReference type="Gene3D" id="3.10.170.10">
    <property type="match status" value="1"/>
</dbReference>
<dbReference type="EMBL" id="KN880460">
    <property type="protein sequence ID" value="KIY70976.1"/>
    <property type="molecule type" value="Genomic_DNA"/>
</dbReference>
<evidence type="ECO:0000256" key="10">
    <source>
        <dbReference type="PIRSR" id="PIRSR601842-1"/>
    </source>
</evidence>
<gene>
    <name evidence="14" type="ORF">CYLTODRAFT_419252</name>
</gene>
<feature type="binding site" evidence="11">
    <location>
        <position position="432"/>
    </location>
    <ligand>
        <name>Zn(2+)</name>
        <dbReference type="ChEBI" id="CHEBI:29105"/>
        <note>catalytic</note>
    </ligand>
</feature>
<dbReference type="GO" id="GO:0008270">
    <property type="term" value="F:zinc ion binding"/>
    <property type="evidence" value="ECO:0007669"/>
    <property type="project" value="InterPro"/>
</dbReference>
<feature type="region of interest" description="Disordered" evidence="13">
    <location>
        <begin position="652"/>
        <end position="676"/>
    </location>
</feature>
<feature type="region of interest" description="Disordered" evidence="13">
    <location>
        <begin position="33"/>
        <end position="53"/>
    </location>
</feature>
<evidence type="ECO:0000256" key="4">
    <source>
        <dbReference type="ARBA" id="ARBA00022670"/>
    </source>
</evidence>
<evidence type="ECO:0000256" key="5">
    <source>
        <dbReference type="ARBA" id="ARBA00022723"/>
    </source>
</evidence>
<evidence type="ECO:0000256" key="9">
    <source>
        <dbReference type="ARBA" id="ARBA00023145"/>
    </source>
</evidence>
<evidence type="ECO:0000256" key="2">
    <source>
        <dbReference type="ARBA" id="ARBA00006006"/>
    </source>
</evidence>
<comment type="cofactor">
    <cofactor evidence="11">
        <name>Zn(2+)</name>
        <dbReference type="ChEBI" id="CHEBI:29105"/>
    </cofactor>
    <text evidence="11">Binds 1 zinc ion per subunit.</text>
</comment>
<keyword evidence="4 12" id="KW-0645">Protease</keyword>
<evidence type="ECO:0000256" key="7">
    <source>
        <dbReference type="ARBA" id="ARBA00022833"/>
    </source>
</evidence>
<evidence type="ECO:0000256" key="3">
    <source>
        <dbReference type="ARBA" id="ARBA00022525"/>
    </source>
</evidence>
<accession>A0A0D7BN08</accession>
<keyword evidence="15" id="KW-1185">Reference proteome</keyword>
<dbReference type="Gene3D" id="1.10.390.10">
    <property type="entry name" value="Neutral Protease Domain 2"/>
    <property type="match status" value="1"/>
</dbReference>
<dbReference type="InterPro" id="IPR050371">
    <property type="entry name" value="Fungal_virulence_M36"/>
</dbReference>
<evidence type="ECO:0000256" key="13">
    <source>
        <dbReference type="SAM" id="MobiDB-lite"/>
    </source>
</evidence>
<organism evidence="14 15">
    <name type="scientific">Cylindrobasidium torrendii FP15055 ss-10</name>
    <dbReference type="NCBI Taxonomy" id="1314674"/>
    <lineage>
        <taxon>Eukaryota</taxon>
        <taxon>Fungi</taxon>
        <taxon>Dikarya</taxon>
        <taxon>Basidiomycota</taxon>
        <taxon>Agaricomycotina</taxon>
        <taxon>Agaricomycetes</taxon>
        <taxon>Agaricomycetidae</taxon>
        <taxon>Agaricales</taxon>
        <taxon>Marasmiineae</taxon>
        <taxon>Physalacriaceae</taxon>
        <taxon>Cylindrobasidium</taxon>
    </lineage>
</organism>
<dbReference type="Proteomes" id="UP000054007">
    <property type="component" value="Unassembled WGS sequence"/>
</dbReference>
<sequence length="676" mass="71380">MLSSTLLPFVLVSMSFLMGTMAAPMPGTIKHRTHSTRHLKRSGTTVSTYHPTSSFKTKVNRDVESLGLAKRSDGEPLSMGEMATSFLSSELGVNVTYRTGSNKNSAISRHAFLTQSHDDVPFINAVANVQFTMGAADSLTGAPGAMKIASYAHSFVNCSSIAASTPSLEYSDAVSVAQDKTGGAYVNVTGLAGRSSLGYYVKEDQSAALTHVVQVKNNATGEWYETYIDAHSGELVGMTDYVAKASFRVPTFTAVDPTQDFELVKDPEDFAVSPLGWNSDGTQNFTDTEGNNAVSFKSLDANFQQLEPTEQSADGVFDFTPDLTQEPDAADANIDAARTNAFFVVNMMHDIYYRYGFTEDAFNFQQDNFDKGGAGADPVLISIQDPTGTDNAQFSTPADGQSGTMQMFLFTQTKPSRDGALENDVVIHEMTHGLTGRLTGGGTGRCLQTTESGGLGEGWSDAVADWVAQSVSETVEDYAVGAFVSGTDAGLRSAPYSTDQSVNALTYASVKKLNEVHNIGEVWAEMLHTVNSDLTTALGHSPDALTNANGTEGNVVFMQLLVDALQVQPCNPTFIDARDAWYQADETRYQGANKCTLQKSFASRGLGLKADASFTDDDTVDAECADGGAASGSASAGGASATAAGSASASASGAAASASASGTGRRVGRPHRHNHN</sequence>
<dbReference type="Pfam" id="PF02128">
    <property type="entry name" value="Peptidase_M36"/>
    <property type="match status" value="1"/>
</dbReference>
<feature type="compositionally biased region" description="Basic residues" evidence="13">
    <location>
        <begin position="666"/>
        <end position="676"/>
    </location>
</feature>
<feature type="signal peptide" evidence="12">
    <location>
        <begin position="1"/>
        <end position="22"/>
    </location>
</feature>
<comment type="subcellular location">
    <subcellularLocation>
        <location evidence="1 12">Secreted</location>
    </subcellularLocation>
</comment>
<evidence type="ECO:0000256" key="1">
    <source>
        <dbReference type="ARBA" id="ARBA00004613"/>
    </source>
</evidence>
<dbReference type="SUPFAM" id="SSF55486">
    <property type="entry name" value="Metalloproteases ('zincins'), catalytic domain"/>
    <property type="match status" value="1"/>
</dbReference>
<dbReference type="PANTHER" id="PTHR33478:SF1">
    <property type="entry name" value="EXTRACELLULAR METALLOPROTEINASE MEP"/>
    <property type="match status" value="1"/>
</dbReference>
<feature type="binding site" evidence="11">
    <location>
        <position position="457"/>
    </location>
    <ligand>
        <name>Zn(2+)</name>
        <dbReference type="ChEBI" id="CHEBI:29105"/>
        <note>catalytic</note>
    </ligand>
</feature>
<evidence type="ECO:0000256" key="11">
    <source>
        <dbReference type="PIRSR" id="PIRSR601842-2"/>
    </source>
</evidence>
<evidence type="ECO:0000256" key="12">
    <source>
        <dbReference type="RuleBase" id="RU364017"/>
    </source>
</evidence>
<keyword evidence="6 12" id="KW-0378">Hydrolase</keyword>
<dbReference type="InterPro" id="IPR001842">
    <property type="entry name" value="Peptidase_M36"/>
</dbReference>
<feature type="compositionally biased region" description="Polar residues" evidence="13">
    <location>
        <begin position="42"/>
        <end position="53"/>
    </location>
</feature>
<proteinExistence type="inferred from homology"/>
<dbReference type="OrthoDB" id="3227768at2759"/>
<evidence type="ECO:0000313" key="14">
    <source>
        <dbReference type="EMBL" id="KIY70976.1"/>
    </source>
</evidence>